<evidence type="ECO:0000256" key="1">
    <source>
        <dbReference type="ARBA" id="ARBA00022475"/>
    </source>
</evidence>
<evidence type="ECO:0000259" key="11">
    <source>
        <dbReference type="Pfam" id="PF00149"/>
    </source>
</evidence>
<feature type="binding site" evidence="10">
    <location>
        <position position="94"/>
    </location>
    <ligand>
        <name>Mn(2+)</name>
        <dbReference type="ChEBI" id="CHEBI:29035"/>
        <label>2</label>
    </ligand>
</feature>
<feature type="binding site" evidence="10">
    <location>
        <position position="209"/>
    </location>
    <ligand>
        <name>Mn(2+)</name>
        <dbReference type="ChEBI" id="CHEBI:29035"/>
        <label>2</label>
    </ligand>
</feature>
<feature type="binding site" evidence="10">
    <location>
        <position position="137"/>
    </location>
    <ligand>
        <name>substrate</name>
    </ligand>
</feature>
<feature type="binding site" evidence="10">
    <location>
        <position position="175"/>
    </location>
    <ligand>
        <name>substrate</name>
    </ligand>
</feature>
<comment type="catalytic activity">
    <reaction evidence="10">
        <text>UDP-2-N,3-O-bis[(3R)-3-hydroxytetradecanoyl]-alpha-D-glucosamine + H2O = 2-N,3-O-bis[(3R)-3-hydroxytetradecanoyl]-alpha-D-glucosaminyl 1-phosphate + UMP + 2 H(+)</text>
        <dbReference type="Rhea" id="RHEA:25213"/>
        <dbReference type="ChEBI" id="CHEBI:15377"/>
        <dbReference type="ChEBI" id="CHEBI:15378"/>
        <dbReference type="ChEBI" id="CHEBI:57865"/>
        <dbReference type="ChEBI" id="CHEBI:57957"/>
        <dbReference type="ChEBI" id="CHEBI:78847"/>
        <dbReference type="EC" id="3.6.1.54"/>
    </reaction>
</comment>
<dbReference type="PANTHER" id="PTHR34990">
    <property type="entry name" value="UDP-2,3-DIACYLGLUCOSAMINE HYDROLASE-RELATED"/>
    <property type="match status" value="1"/>
</dbReference>
<dbReference type="NCBIfam" id="NF003743">
    <property type="entry name" value="PRK05340.1"/>
    <property type="match status" value="1"/>
</dbReference>
<feature type="binding site" evidence="10">
    <location>
        <position position="129"/>
    </location>
    <ligand>
        <name>Mn(2+)</name>
        <dbReference type="ChEBI" id="CHEBI:29035"/>
        <label>2</label>
    </ligand>
</feature>
<dbReference type="InterPro" id="IPR004843">
    <property type="entry name" value="Calcineurin-like_PHP"/>
</dbReference>
<evidence type="ECO:0000256" key="6">
    <source>
        <dbReference type="ARBA" id="ARBA00022801"/>
    </source>
</evidence>
<dbReference type="RefSeq" id="WP_147914544.1">
    <property type="nucleotide sequence ID" value="NZ_JBHUEJ010000012.1"/>
</dbReference>
<keyword evidence="9 10" id="KW-0464">Manganese</keyword>
<dbReference type="EC" id="3.6.1.54" evidence="10"/>
<dbReference type="InterPro" id="IPR029052">
    <property type="entry name" value="Metallo-depent_PP-like"/>
</dbReference>
<accession>A0ABW4KPJ3</accession>
<feature type="binding site" evidence="10">
    <location>
        <position position="55"/>
    </location>
    <ligand>
        <name>Mn(2+)</name>
        <dbReference type="ChEBI" id="CHEBI:29035"/>
        <label>1</label>
    </ligand>
</feature>
<feature type="binding site" evidence="10">
    <location>
        <position position="181"/>
    </location>
    <ligand>
        <name>substrate</name>
    </ligand>
</feature>
<comment type="subcellular location">
    <subcellularLocation>
        <location evidence="10">Cell inner membrane</location>
        <topology evidence="10">Peripheral membrane protein</topology>
        <orientation evidence="10">Cytoplasmic side</orientation>
    </subcellularLocation>
</comment>
<reference evidence="13" key="1">
    <citation type="journal article" date="2019" name="Int. J. Syst. Evol. Microbiol.">
        <title>The Global Catalogue of Microorganisms (GCM) 10K type strain sequencing project: providing services to taxonomists for standard genome sequencing and annotation.</title>
        <authorList>
            <consortium name="The Broad Institute Genomics Platform"/>
            <consortium name="The Broad Institute Genome Sequencing Center for Infectious Disease"/>
            <person name="Wu L."/>
            <person name="Ma J."/>
        </authorList>
    </citation>
    <scope>NUCLEOTIDE SEQUENCE [LARGE SCALE GENOMIC DNA]</scope>
    <source>
        <strain evidence="13">LMG 29247</strain>
    </source>
</reference>
<keyword evidence="4 10" id="KW-0441">Lipid A biosynthesis</keyword>
<evidence type="ECO:0000256" key="7">
    <source>
        <dbReference type="ARBA" id="ARBA00023098"/>
    </source>
</evidence>
<dbReference type="PANTHER" id="PTHR34990:SF1">
    <property type="entry name" value="UDP-2,3-DIACYLGLUCOSAMINE HYDROLASE"/>
    <property type="match status" value="1"/>
</dbReference>
<evidence type="ECO:0000256" key="4">
    <source>
        <dbReference type="ARBA" id="ARBA00022556"/>
    </source>
</evidence>
<evidence type="ECO:0000256" key="2">
    <source>
        <dbReference type="ARBA" id="ARBA00022516"/>
    </source>
</evidence>
<evidence type="ECO:0000256" key="8">
    <source>
        <dbReference type="ARBA" id="ARBA00023136"/>
    </source>
</evidence>
<keyword evidence="7 10" id="KW-0443">Lipid metabolism</keyword>
<dbReference type="SUPFAM" id="SSF56300">
    <property type="entry name" value="Metallo-dependent phosphatases"/>
    <property type="match status" value="1"/>
</dbReference>
<dbReference type="InterPro" id="IPR043461">
    <property type="entry name" value="LpxH-like"/>
</dbReference>
<comment type="caution">
    <text evidence="10">Lacks conserved residue(s) required for the propagation of feature annotation.</text>
</comment>
<dbReference type="Gene3D" id="3.60.21.10">
    <property type="match status" value="1"/>
</dbReference>
<dbReference type="Pfam" id="PF00149">
    <property type="entry name" value="Metallophos"/>
    <property type="match status" value="1"/>
</dbReference>
<gene>
    <name evidence="10" type="primary">lpxH</name>
    <name evidence="12" type="ORF">ACFSF0_04920</name>
</gene>
<feature type="binding site" evidence="10">
    <location>
        <position position="26"/>
    </location>
    <ligand>
        <name>Mn(2+)</name>
        <dbReference type="ChEBI" id="CHEBI:29035"/>
        <label>1</label>
    </ligand>
</feature>
<dbReference type="NCBIfam" id="TIGR01854">
    <property type="entry name" value="lipid_A_lpxH"/>
    <property type="match status" value="1"/>
</dbReference>
<keyword evidence="1 10" id="KW-1003">Cell membrane</keyword>
<evidence type="ECO:0000256" key="5">
    <source>
        <dbReference type="ARBA" id="ARBA00022723"/>
    </source>
</evidence>
<name>A0ABW4KPJ3_9BURK</name>
<feature type="binding site" evidence="10">
    <location>
        <begin position="94"/>
        <end position="95"/>
    </location>
    <ligand>
        <name>substrate</name>
    </ligand>
</feature>
<comment type="cofactor">
    <cofactor evidence="10">
        <name>Mn(2+)</name>
        <dbReference type="ChEBI" id="CHEBI:29035"/>
    </cofactor>
    <text evidence="10">Binds 2 Mn(2+) ions per subunit in a binuclear metal center.</text>
</comment>
<feature type="binding site" evidence="10">
    <location>
        <position position="55"/>
    </location>
    <ligand>
        <name>Mn(2+)</name>
        <dbReference type="ChEBI" id="CHEBI:29035"/>
        <label>2</label>
    </ligand>
</feature>
<keyword evidence="2 10" id="KW-0444">Lipid biosynthesis</keyword>
<dbReference type="GO" id="GO:0016787">
    <property type="term" value="F:hydrolase activity"/>
    <property type="evidence" value="ECO:0007669"/>
    <property type="project" value="UniProtKB-KW"/>
</dbReference>
<dbReference type="CDD" id="cd07398">
    <property type="entry name" value="MPP_YbbF-LpxH"/>
    <property type="match status" value="1"/>
</dbReference>
<comment type="similarity">
    <text evidence="10">Belongs to the LpxH family.</text>
</comment>
<keyword evidence="5 10" id="KW-0479">Metal-binding</keyword>
<evidence type="ECO:0000313" key="13">
    <source>
        <dbReference type="Proteomes" id="UP001597304"/>
    </source>
</evidence>
<dbReference type="EMBL" id="JBHUEJ010000012">
    <property type="protein sequence ID" value="MFD1709935.1"/>
    <property type="molecule type" value="Genomic_DNA"/>
</dbReference>
<evidence type="ECO:0000256" key="10">
    <source>
        <dbReference type="HAMAP-Rule" id="MF_00575"/>
    </source>
</evidence>
<sequence length="263" mass="28880">MTTVPPFGVLTAPPDWRTVDFISDLHLMPEEPATFAAWSLFMAESPADAIFILGDLFEAWIGDDAALPGSFDGECAQVLDRTAARVPVYFMHGNRDFLVGAPFLAELGVQLLSDPTVLDWAGRRTLLTHGDLLCTEDVAYQQFRREVRSDAWQRAVLARPLAERQVMAQQMRAQSMAAQAQGVVYTDIDAPLARAWLAAADARTLIHGHIHRPGDHVLGHGADGQPLTQVVLSDWHIAGSDHRAQVLRLSSDGQLERIDLGPM</sequence>
<feature type="binding site" evidence="10">
    <location>
        <position position="211"/>
    </location>
    <ligand>
        <name>Mn(2+)</name>
        <dbReference type="ChEBI" id="CHEBI:29035"/>
        <label>1</label>
    </ligand>
</feature>
<evidence type="ECO:0000256" key="3">
    <source>
        <dbReference type="ARBA" id="ARBA00022519"/>
    </source>
</evidence>
<protein>
    <recommendedName>
        <fullName evidence="10">UDP-2,3-diacylglucosamine hydrolase</fullName>
        <ecNumber evidence="10">3.6.1.54</ecNumber>
    </recommendedName>
    <alternativeName>
        <fullName evidence="10">UDP-2,3-diacylglucosamine diphosphatase</fullName>
    </alternativeName>
</protein>
<keyword evidence="13" id="KW-1185">Reference proteome</keyword>
<feature type="binding site" evidence="10">
    <location>
        <position position="24"/>
    </location>
    <ligand>
        <name>Mn(2+)</name>
        <dbReference type="ChEBI" id="CHEBI:29035"/>
        <label>1</label>
    </ligand>
</feature>
<keyword evidence="3 10" id="KW-0997">Cell inner membrane</keyword>
<dbReference type="Proteomes" id="UP001597304">
    <property type="component" value="Unassembled WGS sequence"/>
</dbReference>
<evidence type="ECO:0000256" key="9">
    <source>
        <dbReference type="ARBA" id="ARBA00023211"/>
    </source>
</evidence>
<organism evidence="12 13">
    <name type="scientific">Ottowia flava</name>
    <dbReference type="NCBI Taxonomy" id="2675430"/>
    <lineage>
        <taxon>Bacteria</taxon>
        <taxon>Pseudomonadati</taxon>
        <taxon>Pseudomonadota</taxon>
        <taxon>Betaproteobacteria</taxon>
        <taxon>Burkholderiales</taxon>
        <taxon>Comamonadaceae</taxon>
        <taxon>Ottowia</taxon>
    </lineage>
</organism>
<dbReference type="HAMAP" id="MF_00575">
    <property type="entry name" value="LpxH"/>
    <property type="match status" value="1"/>
</dbReference>
<comment type="pathway">
    <text evidence="10">Glycolipid biosynthesis; lipid IV(A) biosynthesis; lipid IV(A) from (3R)-3-hydroxytetradecanoyl-[acyl-carrier-protein] and UDP-N-acetyl-alpha-D-glucosamine: step 4/6.</text>
</comment>
<comment type="caution">
    <text evidence="12">The sequence shown here is derived from an EMBL/GenBank/DDBJ whole genome shotgun (WGS) entry which is preliminary data.</text>
</comment>
<feature type="binding site" evidence="10">
    <location>
        <position position="209"/>
    </location>
    <ligand>
        <name>substrate</name>
    </ligand>
</feature>
<dbReference type="InterPro" id="IPR010138">
    <property type="entry name" value="UDP-diacylglucosamine_Hdrlase"/>
</dbReference>
<evidence type="ECO:0000313" key="12">
    <source>
        <dbReference type="EMBL" id="MFD1709935.1"/>
    </source>
</evidence>
<keyword evidence="6 10" id="KW-0378">Hydrolase</keyword>
<keyword evidence="8 10" id="KW-0472">Membrane</keyword>
<proteinExistence type="inferred from homology"/>
<comment type="function">
    <text evidence="10">Hydrolyzes the pyrophosphate bond of UDP-2,3-diacylglucosamine to yield 2,3-diacylglucosamine 1-phosphate (lipid X) and UMP by catalyzing the attack of water at the alpha-P atom. Involved in the biosynthesis of lipid A, a phosphorylated glycolipid that anchors the lipopolysaccharide to the outer membrane of the cell.</text>
</comment>
<feature type="domain" description="Calcineurin-like phosphoesterase" evidence="11">
    <location>
        <begin position="19"/>
        <end position="213"/>
    </location>
</feature>